<dbReference type="GO" id="GO:0030170">
    <property type="term" value="F:pyridoxal phosphate binding"/>
    <property type="evidence" value="ECO:0007669"/>
    <property type="project" value="InterPro"/>
</dbReference>
<keyword evidence="3 7" id="KW-0032">Aminotransferase</keyword>
<dbReference type="NCBIfam" id="TIGR03540">
    <property type="entry name" value="DapC_direct"/>
    <property type="match status" value="1"/>
</dbReference>
<dbReference type="EMBL" id="QZKI01000016">
    <property type="protein sequence ID" value="RJP74365.1"/>
    <property type="molecule type" value="Genomic_DNA"/>
</dbReference>
<dbReference type="PROSITE" id="PS00105">
    <property type="entry name" value="AA_TRANSFER_CLASS_1"/>
    <property type="match status" value="1"/>
</dbReference>
<evidence type="ECO:0000313" key="9">
    <source>
        <dbReference type="EMBL" id="RJP74365.1"/>
    </source>
</evidence>
<evidence type="ECO:0000256" key="2">
    <source>
        <dbReference type="ARBA" id="ARBA00004982"/>
    </source>
</evidence>
<evidence type="ECO:0000256" key="4">
    <source>
        <dbReference type="ARBA" id="ARBA00022679"/>
    </source>
</evidence>
<evidence type="ECO:0000313" key="10">
    <source>
        <dbReference type="Proteomes" id="UP000285961"/>
    </source>
</evidence>
<dbReference type="InterPro" id="IPR004839">
    <property type="entry name" value="Aminotransferase_I/II_large"/>
</dbReference>
<dbReference type="NCBIfam" id="NF006756">
    <property type="entry name" value="PRK09276.1"/>
    <property type="match status" value="1"/>
</dbReference>
<dbReference type="EC" id="2.6.1.-" evidence="7"/>
<dbReference type="SUPFAM" id="SSF53383">
    <property type="entry name" value="PLP-dependent transferases"/>
    <property type="match status" value="1"/>
</dbReference>
<dbReference type="Proteomes" id="UP000285961">
    <property type="component" value="Unassembled WGS sequence"/>
</dbReference>
<protein>
    <recommendedName>
        <fullName evidence="7">Aminotransferase</fullName>
        <ecNumber evidence="7">2.6.1.-</ecNumber>
    </recommendedName>
</protein>
<sequence>MDHFQIERAQRLSQLPPYLFSEIDKAKRKAIEEGIDIINLGIGDPDMPTPENIIRALCDTAANPANHRYPSYEGLLELRHEFSLYMKRRFDVELSPDNEVLTLIGSKEGIAHLPLALVNPGDFVLIPDPGYPVYRASTVFAGGIPYTFPLLADNDFLPDFDDIDPQIAERAKLIFLNYPNNPTAAVADRGLFERAVEFAKKHNIIICQDAAYCELAFDGHRPVSILEAPGGKDVAVEFHSLSKTYNMTGWRVGFAAGNRDIISALGAVKTNIDSGVFQAVQYAGIAALRTPVNIAADIVSTYAERRDTLVDGLNSLGWRVPKPKATFYLWVTVPPGYTSTELTTMLLKEAGIVTTPGIGFGRNGEGYIRMALTVKKERLAEAVERIKNIRI</sequence>
<dbReference type="CDD" id="cd00609">
    <property type="entry name" value="AAT_like"/>
    <property type="match status" value="1"/>
</dbReference>
<comment type="pathway">
    <text evidence="2">Amino-acid biosynthesis; L-lysine biosynthesis via DAP pathway; LL-2,6-diaminopimelate from (S)-tetrahydrodipicolinate (aminotransferase route): step 1/1.</text>
</comment>
<dbReference type="InterPro" id="IPR015424">
    <property type="entry name" value="PyrdxlP-dep_Trfase"/>
</dbReference>
<comment type="similarity">
    <text evidence="7">Belongs to the class-I pyridoxal-phosphate-dependent aminotransferase family.</text>
</comment>
<dbReference type="GO" id="GO:0010285">
    <property type="term" value="F:L,L-diaminopimelate aminotransferase activity"/>
    <property type="evidence" value="ECO:0007669"/>
    <property type="project" value="UniProtKB-EC"/>
</dbReference>
<evidence type="ECO:0000256" key="3">
    <source>
        <dbReference type="ARBA" id="ARBA00022576"/>
    </source>
</evidence>
<evidence type="ECO:0000256" key="6">
    <source>
        <dbReference type="ARBA" id="ARBA00051934"/>
    </source>
</evidence>
<comment type="caution">
    <text evidence="9">The sequence shown here is derived from an EMBL/GenBank/DDBJ whole genome shotgun (WGS) entry which is preliminary data.</text>
</comment>
<dbReference type="InterPro" id="IPR019881">
    <property type="entry name" value="DAP-NH2Trfase_DapL_Desulfo"/>
</dbReference>
<dbReference type="InterPro" id="IPR050881">
    <property type="entry name" value="LL-DAP_aminotransferase"/>
</dbReference>
<reference evidence="9 10" key="1">
    <citation type="journal article" date="2017" name="ISME J.">
        <title>Energy and carbon metabolisms in a deep terrestrial subsurface fluid microbial community.</title>
        <authorList>
            <person name="Momper L."/>
            <person name="Jungbluth S.P."/>
            <person name="Lee M.D."/>
            <person name="Amend J.P."/>
        </authorList>
    </citation>
    <scope>NUCLEOTIDE SEQUENCE [LARGE SCALE GENOMIC DNA]</scope>
    <source>
        <strain evidence="9">SURF_17</strain>
    </source>
</reference>
<evidence type="ECO:0000259" key="8">
    <source>
        <dbReference type="Pfam" id="PF00155"/>
    </source>
</evidence>
<dbReference type="Gene3D" id="3.90.1150.10">
    <property type="entry name" value="Aspartate Aminotransferase, domain 1"/>
    <property type="match status" value="1"/>
</dbReference>
<organism evidence="9 10">
    <name type="scientific">Candidatus Abyssobacteria bacterium SURF_17</name>
    <dbReference type="NCBI Taxonomy" id="2093361"/>
    <lineage>
        <taxon>Bacteria</taxon>
        <taxon>Pseudomonadati</taxon>
        <taxon>Candidatus Hydrogenedentota</taxon>
        <taxon>Candidatus Abyssobacteria</taxon>
    </lineage>
</organism>
<dbReference type="PANTHER" id="PTHR42832:SF3">
    <property type="entry name" value="L-GLUTAMINE--4-(METHYLSULFANYL)-2-OXOBUTANOATE AMINOTRANSFERASE"/>
    <property type="match status" value="1"/>
</dbReference>
<evidence type="ECO:0000256" key="1">
    <source>
        <dbReference type="ARBA" id="ARBA00001933"/>
    </source>
</evidence>
<dbReference type="InterPro" id="IPR015421">
    <property type="entry name" value="PyrdxlP-dep_Trfase_major"/>
</dbReference>
<dbReference type="InterPro" id="IPR015422">
    <property type="entry name" value="PyrdxlP-dep_Trfase_small"/>
</dbReference>
<dbReference type="InterPro" id="IPR019942">
    <property type="entry name" value="DapL/ALD1"/>
</dbReference>
<dbReference type="HAMAP" id="MF_01642">
    <property type="entry name" value="DapL_aminotrans_1"/>
    <property type="match status" value="1"/>
</dbReference>
<name>A0A419F7H9_9BACT</name>
<dbReference type="Gene3D" id="3.40.640.10">
    <property type="entry name" value="Type I PLP-dependent aspartate aminotransferase-like (Major domain)"/>
    <property type="match status" value="1"/>
</dbReference>
<keyword evidence="5" id="KW-0663">Pyridoxal phosphate</keyword>
<evidence type="ECO:0000256" key="7">
    <source>
        <dbReference type="RuleBase" id="RU000481"/>
    </source>
</evidence>
<evidence type="ECO:0000256" key="5">
    <source>
        <dbReference type="ARBA" id="ARBA00022898"/>
    </source>
</evidence>
<dbReference type="UniPathway" id="UPA00034">
    <property type="reaction ID" value="UER00466"/>
</dbReference>
<dbReference type="InterPro" id="IPR004838">
    <property type="entry name" value="NHTrfase_class1_PyrdxlP-BS"/>
</dbReference>
<gene>
    <name evidence="9" type="ORF">C4532_02835</name>
</gene>
<dbReference type="PANTHER" id="PTHR42832">
    <property type="entry name" value="AMINO ACID AMINOTRANSFERASE"/>
    <property type="match status" value="1"/>
</dbReference>
<comment type="cofactor">
    <cofactor evidence="1 7">
        <name>pyridoxal 5'-phosphate</name>
        <dbReference type="ChEBI" id="CHEBI:597326"/>
    </cofactor>
</comment>
<accession>A0A419F7H9</accession>
<dbReference type="GO" id="GO:0009089">
    <property type="term" value="P:lysine biosynthetic process via diaminopimelate"/>
    <property type="evidence" value="ECO:0007669"/>
    <property type="project" value="UniProtKB-UniPathway"/>
</dbReference>
<keyword evidence="4 7" id="KW-0808">Transferase</keyword>
<dbReference type="Pfam" id="PF00155">
    <property type="entry name" value="Aminotran_1_2"/>
    <property type="match status" value="1"/>
</dbReference>
<comment type="catalytic activity">
    <reaction evidence="6">
        <text>(2S,6S)-2,6-diaminopimelate + 2-oxoglutarate = (S)-2,3,4,5-tetrahydrodipicolinate + L-glutamate + H2O + H(+)</text>
        <dbReference type="Rhea" id="RHEA:23988"/>
        <dbReference type="ChEBI" id="CHEBI:15377"/>
        <dbReference type="ChEBI" id="CHEBI:15378"/>
        <dbReference type="ChEBI" id="CHEBI:16810"/>
        <dbReference type="ChEBI" id="CHEBI:16845"/>
        <dbReference type="ChEBI" id="CHEBI:29985"/>
        <dbReference type="ChEBI" id="CHEBI:57609"/>
        <dbReference type="EC" id="2.6.1.83"/>
    </reaction>
</comment>
<dbReference type="AlphaFoldDB" id="A0A419F7H9"/>
<proteinExistence type="inferred from homology"/>
<feature type="domain" description="Aminotransferase class I/classII large" evidence="8">
    <location>
        <begin position="36"/>
        <end position="386"/>
    </location>
</feature>